<dbReference type="SUPFAM" id="SSF52833">
    <property type="entry name" value="Thioredoxin-like"/>
    <property type="match status" value="1"/>
</dbReference>
<dbReference type="OrthoDB" id="15256at2157"/>
<evidence type="ECO:0000256" key="2">
    <source>
        <dbReference type="ARBA" id="ARBA00022982"/>
    </source>
</evidence>
<dbReference type="PROSITE" id="PS51257">
    <property type="entry name" value="PROKAR_LIPOPROTEIN"/>
    <property type="match status" value="1"/>
</dbReference>
<evidence type="ECO:0000313" key="7">
    <source>
        <dbReference type="Proteomes" id="UP000258613"/>
    </source>
</evidence>
<sequence>MDRRTFLAATAGTTLAVGVAGCSGFREISIPEELEGTDADRQLPVPTLGDGDVTIEVYEDTGCQGCREFQADVFPVLEGELLDTGEATYQHRDFVVGAADESAEMANAARAVQHETHTDGDPNGDFFEYKAAVMRADDWSDDRLGRMAQSFDILPERITSALEDETFYPTLVADWERGEAAGVEGTPTVVIEDELIEDPFDIDEIRDRVSESSEVDPTTTDNAIESFRDAR</sequence>
<dbReference type="GeneID" id="37641556"/>
<protein>
    <submittedName>
        <fullName evidence="5">Protein-disulfide isomerase</fullName>
    </submittedName>
    <submittedName>
        <fullName evidence="6">Putative disulfide bond formation protein D</fullName>
    </submittedName>
</protein>
<evidence type="ECO:0000256" key="1">
    <source>
        <dbReference type="ARBA" id="ARBA00007787"/>
    </source>
</evidence>
<dbReference type="EMBL" id="CP027033">
    <property type="protein sequence ID" value="AXR81074.1"/>
    <property type="molecule type" value="Genomic_DNA"/>
</dbReference>
<keyword evidence="2" id="KW-0249">Electron transport</keyword>
<feature type="domain" description="Thioredoxin-like fold" evidence="4">
    <location>
        <begin position="52"/>
        <end position="207"/>
    </location>
</feature>
<reference evidence="5" key="3">
    <citation type="journal article" date="2019" name="Int. J. Syst. Evol. Microbiol.">
        <title>Natronolimnobius sulfurireducens sp. nov. and Halalkaliarchaeum desulfuricum gen. nov., sp. nov., the first sulfur-respiring alkaliphilic haloarchaea from hypersaline alkaline lakes.</title>
        <authorList>
            <person name="Sorokin D.Y."/>
            <person name="Yakimov M."/>
            <person name="Messina E."/>
            <person name="Merkel A.Y."/>
            <person name="Bale N.J."/>
            <person name="Sinninghe Damste J.S."/>
        </authorList>
    </citation>
    <scope>NUCLEOTIDE SEQUENCE</scope>
    <source>
        <strain evidence="6">AArc-Mg</strain>
        <strain evidence="5">AArc1</strain>
    </source>
</reference>
<keyword evidence="5" id="KW-0413">Isomerase</keyword>
<dbReference type="InterPro" id="IPR012336">
    <property type="entry name" value="Thioredoxin-like_fold"/>
</dbReference>
<evidence type="ECO:0000256" key="3">
    <source>
        <dbReference type="SAM" id="MobiDB-lite"/>
    </source>
</evidence>
<keyword evidence="7" id="KW-1185">Reference proteome</keyword>
<accession>A0A346PNH9</accession>
<reference evidence="8" key="1">
    <citation type="submission" date="2017-10" db="EMBL/GenBank/DDBJ databases">
        <title>Phenotypic and genomic properties of facultatively anaerobic sulfur-reducing natronoarchaea from hypersaline soda lakes.</title>
        <authorList>
            <person name="Sorokin D.Y."/>
            <person name="Kublanov I.V."/>
            <person name="Roman P."/>
            <person name="Sinninghe Damste J.S."/>
            <person name="Golyshin P.N."/>
            <person name="Rojo D."/>
            <person name="Ciordia S."/>
            <person name="Mena Md.C."/>
            <person name="Ferrer M."/>
            <person name="Messina E."/>
            <person name="Smedile F."/>
            <person name="La Spada G."/>
            <person name="La Cono V."/>
            <person name="Yakimov M.M."/>
        </authorList>
    </citation>
    <scope>NUCLEOTIDE SEQUENCE [LARGE SCALE GENOMIC DNA]</scope>
    <source>
        <strain evidence="8">AArc1</strain>
    </source>
</reference>
<gene>
    <name evidence="5" type="ORF">AArc1_2565</name>
    <name evidence="6" type="ORF">AArcMg_1058</name>
</gene>
<dbReference type="KEGG" id="nag:AArcMg_1058"/>
<dbReference type="Gene3D" id="3.40.30.10">
    <property type="entry name" value="Glutaredoxin"/>
    <property type="match status" value="1"/>
</dbReference>
<accession>A0A346PH85</accession>
<evidence type="ECO:0000313" key="6">
    <source>
        <dbReference type="EMBL" id="AXR81074.1"/>
    </source>
</evidence>
<evidence type="ECO:0000259" key="4">
    <source>
        <dbReference type="Pfam" id="PF13462"/>
    </source>
</evidence>
<reference evidence="7" key="2">
    <citation type="submission" date="2018-02" db="EMBL/GenBank/DDBJ databases">
        <title>Phenotypic and genomic properties of facultatively anaerobic sulfur-reducing natronoarchaea from hypersaline soda lakes.</title>
        <authorList>
            <person name="Sorokin D.Y."/>
            <person name="Kublanov I.V."/>
            <person name="Roman P."/>
            <person name="Sinninghe Damste J.S."/>
            <person name="Golyshin P.N."/>
            <person name="Rojo D."/>
            <person name="Ciordia S."/>
            <person name="Mena M.D.C."/>
            <person name="Ferrer M."/>
            <person name="Messina E."/>
            <person name="Smedile F."/>
            <person name="La Spada G."/>
            <person name="La Cono V."/>
            <person name="Yakimov M.M."/>
        </authorList>
    </citation>
    <scope>NUCLEOTIDE SEQUENCE [LARGE SCALE GENOMIC DNA]</scope>
    <source>
        <strain evidence="7">AArc-Mg</strain>
    </source>
</reference>
<evidence type="ECO:0000313" key="8">
    <source>
        <dbReference type="Proteomes" id="UP000258707"/>
    </source>
</evidence>
<proteinExistence type="inferred from homology"/>
<feature type="region of interest" description="Disordered" evidence="3">
    <location>
        <begin position="207"/>
        <end position="231"/>
    </location>
</feature>
<dbReference type="Proteomes" id="UP000258707">
    <property type="component" value="Chromosome"/>
</dbReference>
<dbReference type="Proteomes" id="UP000258613">
    <property type="component" value="Chromosome"/>
</dbReference>
<comment type="similarity">
    <text evidence="1">Belongs to the glutaredoxin family.</text>
</comment>
<dbReference type="KEGG" id="nan:AArc1_2565"/>
<evidence type="ECO:0000313" key="5">
    <source>
        <dbReference type="EMBL" id="AXR78880.1"/>
    </source>
</evidence>
<keyword evidence="2" id="KW-0813">Transport</keyword>
<dbReference type="RefSeq" id="WP_117364895.1">
    <property type="nucleotide sequence ID" value="NZ_CP024047.1"/>
</dbReference>
<dbReference type="Pfam" id="PF13462">
    <property type="entry name" value="Thioredoxin_4"/>
    <property type="match status" value="1"/>
</dbReference>
<dbReference type="GO" id="GO:0016853">
    <property type="term" value="F:isomerase activity"/>
    <property type="evidence" value="ECO:0007669"/>
    <property type="project" value="UniProtKB-KW"/>
</dbReference>
<name>A0A346PH85_9EURY</name>
<dbReference type="AlphaFoldDB" id="A0A346PH85"/>
<organism evidence="5 8">
    <name type="scientific">Natrarchaeobaculum sulfurireducens</name>
    <dbReference type="NCBI Taxonomy" id="2044521"/>
    <lineage>
        <taxon>Archaea</taxon>
        <taxon>Methanobacteriati</taxon>
        <taxon>Methanobacteriota</taxon>
        <taxon>Stenosarchaea group</taxon>
        <taxon>Halobacteria</taxon>
        <taxon>Halobacteriales</taxon>
        <taxon>Natrialbaceae</taxon>
        <taxon>Natrarchaeobaculum</taxon>
    </lineage>
</organism>
<dbReference type="InterPro" id="IPR036249">
    <property type="entry name" value="Thioredoxin-like_sf"/>
</dbReference>
<dbReference type="EMBL" id="CP024047">
    <property type="protein sequence ID" value="AXR78880.1"/>
    <property type="molecule type" value="Genomic_DNA"/>
</dbReference>